<comment type="caution">
    <text evidence="1">The sequence shown here is derived from an EMBL/GenBank/DDBJ whole genome shotgun (WGS) entry which is preliminary data.</text>
</comment>
<dbReference type="STRING" id="1802610.A2W32_03490"/>
<gene>
    <name evidence="1" type="ORF">A2W32_03490</name>
</gene>
<dbReference type="GO" id="GO:0043683">
    <property type="term" value="P:type IV pilus assembly"/>
    <property type="evidence" value="ECO:0007669"/>
    <property type="project" value="InterPro"/>
</dbReference>
<organism evidence="1 2">
    <name type="scientific">candidate division WWE3 bacterium RBG_16_37_10</name>
    <dbReference type="NCBI Taxonomy" id="1802610"/>
    <lineage>
        <taxon>Bacteria</taxon>
        <taxon>Katanobacteria</taxon>
    </lineage>
</organism>
<evidence type="ECO:0008006" key="3">
    <source>
        <dbReference type="Google" id="ProtNLM"/>
    </source>
</evidence>
<protein>
    <recommendedName>
        <fullName evidence="3">Pilus assembly protein PilO</fullName>
    </recommendedName>
</protein>
<reference evidence="1 2" key="1">
    <citation type="journal article" date="2016" name="Nat. Commun.">
        <title>Thousands of microbial genomes shed light on interconnected biogeochemical processes in an aquifer system.</title>
        <authorList>
            <person name="Anantharaman K."/>
            <person name="Brown C.T."/>
            <person name="Hug L.A."/>
            <person name="Sharon I."/>
            <person name="Castelle C.J."/>
            <person name="Probst A.J."/>
            <person name="Thomas B.C."/>
            <person name="Singh A."/>
            <person name="Wilkins M.J."/>
            <person name="Karaoz U."/>
            <person name="Brodie E.L."/>
            <person name="Williams K.H."/>
            <person name="Hubbard S.S."/>
            <person name="Banfield J.F."/>
        </authorList>
    </citation>
    <scope>NUCLEOTIDE SEQUENCE [LARGE SCALE GENOMIC DNA]</scope>
</reference>
<dbReference type="AlphaFoldDB" id="A0A1F4UVN0"/>
<accession>A0A1F4UVN0</accession>
<dbReference type="InterPro" id="IPR007445">
    <property type="entry name" value="PilO"/>
</dbReference>
<proteinExistence type="predicted"/>
<sequence>MSNDKKDIKSDLNALKNALVNFVVPIISLGITVILFVSVIYPSYKEIPTLKDDLQRKESLSTQLETKLKNLKRLVDFKSAVDEDEKLISDTLVSEPQVPQLLTQIDIIARENGLTLNKLSYSITESDEKNKEAAMSQKVLNVTVVLSALGSHDQIINFFKTLESAARIVQIKTFRYEQSQDPETLGALGFSVVITSPYLYVQSNAVTDDPVDLDINDKEFIGTVNKVKKFKFYKPTLEEINKFLSKPGVEESTESEETPPTT</sequence>
<dbReference type="Proteomes" id="UP000177371">
    <property type="component" value="Unassembled WGS sequence"/>
</dbReference>
<dbReference type="Pfam" id="PF04350">
    <property type="entry name" value="PilO"/>
    <property type="match status" value="1"/>
</dbReference>
<dbReference type="GO" id="GO:0043107">
    <property type="term" value="P:type IV pilus-dependent motility"/>
    <property type="evidence" value="ECO:0007669"/>
    <property type="project" value="InterPro"/>
</dbReference>
<evidence type="ECO:0000313" key="1">
    <source>
        <dbReference type="EMBL" id="OGC48253.1"/>
    </source>
</evidence>
<dbReference type="InterPro" id="IPR014717">
    <property type="entry name" value="Transl_elong_EF1B/ribsomal_bS6"/>
</dbReference>
<dbReference type="Gene3D" id="3.30.70.60">
    <property type="match status" value="1"/>
</dbReference>
<dbReference type="EMBL" id="MEUT01000071">
    <property type="protein sequence ID" value="OGC48253.1"/>
    <property type="molecule type" value="Genomic_DNA"/>
</dbReference>
<evidence type="ECO:0000313" key="2">
    <source>
        <dbReference type="Proteomes" id="UP000177371"/>
    </source>
</evidence>
<name>A0A1F4UVN0_UNCKA</name>